<feature type="compositionally biased region" description="Basic residues" evidence="6">
    <location>
        <begin position="170"/>
        <end position="182"/>
    </location>
</feature>
<evidence type="ECO:0000256" key="1">
    <source>
        <dbReference type="ARBA" id="ARBA00004123"/>
    </source>
</evidence>
<gene>
    <name evidence="8" type="ORF">EUTSA_v10014143mg</name>
</gene>
<dbReference type="Gene3D" id="2.40.330.10">
    <property type="entry name" value="DNA-binding pseudobarrel domain"/>
    <property type="match status" value="2"/>
</dbReference>
<accession>V4N801</accession>
<dbReference type="EMBL" id="KI517464">
    <property type="protein sequence ID" value="ESQ41806.1"/>
    <property type="molecule type" value="Genomic_DNA"/>
</dbReference>
<protein>
    <recommendedName>
        <fullName evidence="7">TF-B3 domain-containing protein</fullName>
    </recommendedName>
</protein>
<dbReference type="eggNOG" id="ENOG502S1D6">
    <property type="taxonomic scope" value="Eukaryota"/>
</dbReference>
<dbReference type="InterPro" id="IPR003340">
    <property type="entry name" value="B3_DNA-bd"/>
</dbReference>
<proteinExistence type="predicted"/>
<evidence type="ECO:0000256" key="2">
    <source>
        <dbReference type="ARBA" id="ARBA00023015"/>
    </source>
</evidence>
<evidence type="ECO:0000256" key="5">
    <source>
        <dbReference type="ARBA" id="ARBA00023242"/>
    </source>
</evidence>
<evidence type="ECO:0000313" key="8">
    <source>
        <dbReference type="EMBL" id="ESQ41806.1"/>
    </source>
</evidence>
<dbReference type="CDD" id="cd10017">
    <property type="entry name" value="B3_DNA"/>
    <property type="match status" value="2"/>
</dbReference>
<dbReference type="GO" id="GO:0003677">
    <property type="term" value="F:DNA binding"/>
    <property type="evidence" value="ECO:0007669"/>
    <property type="project" value="UniProtKB-KW"/>
</dbReference>
<dbReference type="PANTHER" id="PTHR31920:SF122">
    <property type="entry name" value="B3 DOMAIN-CONTAINING PROTEIN REM23"/>
    <property type="match status" value="1"/>
</dbReference>
<dbReference type="SMART" id="SM01019">
    <property type="entry name" value="B3"/>
    <property type="match status" value="2"/>
</dbReference>
<keyword evidence="5" id="KW-0539">Nucleus</keyword>
<feature type="region of interest" description="Disordered" evidence="6">
    <location>
        <begin position="153"/>
        <end position="205"/>
    </location>
</feature>
<dbReference type="STRING" id="72664.V4N801"/>
<dbReference type="PROSITE" id="PS50863">
    <property type="entry name" value="B3"/>
    <property type="match status" value="2"/>
</dbReference>
<dbReference type="InterPro" id="IPR015300">
    <property type="entry name" value="DNA-bd_pseudobarrel_sf"/>
</dbReference>
<evidence type="ECO:0000259" key="7">
    <source>
        <dbReference type="PROSITE" id="PS50863"/>
    </source>
</evidence>
<dbReference type="Proteomes" id="UP000030689">
    <property type="component" value="Unassembled WGS sequence"/>
</dbReference>
<sequence length="316" mass="36738">MTKNSCFGQIIEEGDNPGFFKVLRKEDLSTEIMRAIPHDFIRSISNKEFSFKMVLKLPWGSSWPIKISRNERFYYMEKSGWDKFLSDNDLGHDELLTFTHKGHMCFSVNIYQIDCKEILRPKKTATIASSSRNKREQGKNIYNDVKEEEIESLSESLSFPGSETDESTGRKLKQRRKINLGKKKVEEAEKTKKKKKNVDTDCDHSEAGTSSLVPKFTLTIKKSYLKFLAVRKKFADMHMPKETTMFKIHHSKEKRSWKVKYVVSDICESRFSPGWVRLAREFVLQVGDVCTFELIKPAEMVLSVTKKRQCDVCEMI</sequence>
<keyword evidence="4" id="KW-0804">Transcription</keyword>
<dbReference type="AlphaFoldDB" id="V4N801"/>
<name>V4N801_EUTSA</name>
<dbReference type="SUPFAM" id="SSF101936">
    <property type="entry name" value="DNA-binding pseudobarrel domain"/>
    <property type="match status" value="2"/>
</dbReference>
<evidence type="ECO:0000256" key="4">
    <source>
        <dbReference type="ARBA" id="ARBA00023163"/>
    </source>
</evidence>
<dbReference type="GO" id="GO:0005634">
    <property type="term" value="C:nucleus"/>
    <property type="evidence" value="ECO:0007669"/>
    <property type="project" value="UniProtKB-SubCell"/>
</dbReference>
<keyword evidence="3" id="KW-0238">DNA-binding</keyword>
<evidence type="ECO:0000256" key="3">
    <source>
        <dbReference type="ARBA" id="ARBA00023125"/>
    </source>
</evidence>
<organism evidence="8 9">
    <name type="scientific">Eutrema salsugineum</name>
    <name type="common">Saltwater cress</name>
    <name type="synonym">Sisymbrium salsugineum</name>
    <dbReference type="NCBI Taxonomy" id="72664"/>
    <lineage>
        <taxon>Eukaryota</taxon>
        <taxon>Viridiplantae</taxon>
        <taxon>Streptophyta</taxon>
        <taxon>Embryophyta</taxon>
        <taxon>Tracheophyta</taxon>
        <taxon>Spermatophyta</taxon>
        <taxon>Magnoliopsida</taxon>
        <taxon>eudicotyledons</taxon>
        <taxon>Gunneridae</taxon>
        <taxon>Pentapetalae</taxon>
        <taxon>rosids</taxon>
        <taxon>malvids</taxon>
        <taxon>Brassicales</taxon>
        <taxon>Brassicaceae</taxon>
        <taxon>Eutremeae</taxon>
        <taxon>Eutrema</taxon>
    </lineage>
</organism>
<keyword evidence="2" id="KW-0805">Transcription regulation</keyword>
<dbReference type="KEGG" id="eus:EUTSA_v10014143mg"/>
<comment type="subcellular location">
    <subcellularLocation>
        <location evidence="1">Nucleus</location>
    </subcellularLocation>
</comment>
<dbReference type="InterPro" id="IPR050655">
    <property type="entry name" value="Plant_B3_domain"/>
</dbReference>
<evidence type="ECO:0000256" key="6">
    <source>
        <dbReference type="SAM" id="MobiDB-lite"/>
    </source>
</evidence>
<feature type="domain" description="TF-B3" evidence="7">
    <location>
        <begin position="213"/>
        <end position="308"/>
    </location>
</feature>
<reference evidence="8 9" key="1">
    <citation type="journal article" date="2013" name="Front. Plant Sci.">
        <title>The Reference Genome of the Halophytic Plant Eutrema salsugineum.</title>
        <authorList>
            <person name="Yang R."/>
            <person name="Jarvis D.E."/>
            <person name="Chen H."/>
            <person name="Beilstein M.A."/>
            <person name="Grimwood J."/>
            <person name="Jenkins J."/>
            <person name="Shu S."/>
            <person name="Prochnik S."/>
            <person name="Xin M."/>
            <person name="Ma C."/>
            <person name="Schmutz J."/>
            <person name="Wing R.A."/>
            <person name="Mitchell-Olds T."/>
            <person name="Schumaker K.S."/>
            <person name="Wang X."/>
        </authorList>
    </citation>
    <scope>NUCLEOTIDE SEQUENCE [LARGE SCALE GENOMIC DNA]</scope>
</reference>
<feature type="domain" description="TF-B3" evidence="7">
    <location>
        <begin position="19"/>
        <end position="114"/>
    </location>
</feature>
<dbReference type="Gramene" id="ESQ41806">
    <property type="protein sequence ID" value="ESQ41806"/>
    <property type="gene ID" value="EUTSA_v10014143mg"/>
</dbReference>
<evidence type="ECO:0000313" key="9">
    <source>
        <dbReference type="Proteomes" id="UP000030689"/>
    </source>
</evidence>
<dbReference type="PANTHER" id="PTHR31920">
    <property type="entry name" value="B3 DOMAIN-CONTAINING"/>
    <property type="match status" value="1"/>
</dbReference>
<dbReference type="Pfam" id="PF02362">
    <property type="entry name" value="B3"/>
    <property type="match status" value="2"/>
</dbReference>
<dbReference type="OMA" id="QIDCKEI"/>
<keyword evidence="9" id="KW-1185">Reference proteome</keyword>